<proteinExistence type="predicted"/>
<gene>
    <name evidence="2" type="ORF">DERP_002788</name>
</gene>
<accession>A0ABQ8JVU2</accession>
<organism evidence="2 3">
    <name type="scientific">Dermatophagoides pteronyssinus</name>
    <name type="common">European house dust mite</name>
    <dbReference type="NCBI Taxonomy" id="6956"/>
    <lineage>
        <taxon>Eukaryota</taxon>
        <taxon>Metazoa</taxon>
        <taxon>Ecdysozoa</taxon>
        <taxon>Arthropoda</taxon>
        <taxon>Chelicerata</taxon>
        <taxon>Arachnida</taxon>
        <taxon>Acari</taxon>
        <taxon>Acariformes</taxon>
        <taxon>Sarcoptiformes</taxon>
        <taxon>Astigmata</taxon>
        <taxon>Psoroptidia</taxon>
        <taxon>Analgoidea</taxon>
        <taxon>Pyroglyphidae</taxon>
        <taxon>Dermatophagoidinae</taxon>
        <taxon>Dermatophagoides</taxon>
    </lineage>
</organism>
<dbReference type="EMBL" id="NJHN03000008">
    <property type="protein sequence ID" value="KAH9426689.1"/>
    <property type="molecule type" value="Genomic_DNA"/>
</dbReference>
<keyword evidence="1" id="KW-0732">Signal</keyword>
<reference evidence="2 3" key="1">
    <citation type="journal article" date="2018" name="J. Allergy Clin. Immunol.">
        <title>High-quality assembly of Dermatophagoides pteronyssinus genome and transcriptome reveals a wide range of novel allergens.</title>
        <authorList>
            <person name="Liu X.Y."/>
            <person name="Yang K.Y."/>
            <person name="Wang M.Q."/>
            <person name="Kwok J.S."/>
            <person name="Zeng X."/>
            <person name="Yang Z."/>
            <person name="Xiao X.J."/>
            <person name="Lau C.P."/>
            <person name="Li Y."/>
            <person name="Huang Z.M."/>
            <person name="Ba J.G."/>
            <person name="Yim A.K."/>
            <person name="Ouyang C.Y."/>
            <person name="Ngai S.M."/>
            <person name="Chan T.F."/>
            <person name="Leung E.L."/>
            <person name="Liu L."/>
            <person name="Liu Z.G."/>
            <person name="Tsui S.K."/>
        </authorList>
    </citation>
    <scope>NUCLEOTIDE SEQUENCE [LARGE SCALE GENOMIC DNA]</scope>
    <source>
        <strain evidence="2">Derp</strain>
    </source>
</reference>
<name>A0ABQ8JVU2_DERPT</name>
<reference evidence="2 3" key="2">
    <citation type="journal article" date="2022" name="Mol. Biol. Evol.">
        <title>Comparative Genomics Reveals Insights into the Divergent Evolution of Astigmatic Mites and Household Pest Adaptations.</title>
        <authorList>
            <person name="Xiong Q."/>
            <person name="Wan A.T."/>
            <person name="Liu X."/>
            <person name="Fung C.S."/>
            <person name="Xiao X."/>
            <person name="Malainual N."/>
            <person name="Hou J."/>
            <person name="Wang L."/>
            <person name="Wang M."/>
            <person name="Yang K.Y."/>
            <person name="Cui Y."/>
            <person name="Leung E.L."/>
            <person name="Nong W."/>
            <person name="Shin S.K."/>
            <person name="Au S.W."/>
            <person name="Jeong K.Y."/>
            <person name="Chew F.T."/>
            <person name="Hui J.H."/>
            <person name="Leung T.F."/>
            <person name="Tungtrongchitr A."/>
            <person name="Zhong N."/>
            <person name="Liu Z."/>
            <person name="Tsui S.K."/>
        </authorList>
    </citation>
    <scope>NUCLEOTIDE SEQUENCE [LARGE SCALE GENOMIC DNA]</scope>
    <source>
        <strain evidence="2">Derp</strain>
    </source>
</reference>
<evidence type="ECO:0000313" key="3">
    <source>
        <dbReference type="Proteomes" id="UP000887458"/>
    </source>
</evidence>
<keyword evidence="3" id="KW-1185">Reference proteome</keyword>
<evidence type="ECO:0000313" key="2">
    <source>
        <dbReference type="EMBL" id="KAH9426689.1"/>
    </source>
</evidence>
<feature type="chain" id="PRO_5045672985" evidence="1">
    <location>
        <begin position="19"/>
        <end position="113"/>
    </location>
</feature>
<comment type="caution">
    <text evidence="2">The sequence shown here is derived from an EMBL/GenBank/DDBJ whole genome shotgun (WGS) entry which is preliminary data.</text>
</comment>
<evidence type="ECO:0000256" key="1">
    <source>
        <dbReference type="SAM" id="SignalP"/>
    </source>
</evidence>
<sequence length="113" mass="12811">MNFIFFCCIILNATANHADNVTEVHVDRSNENKRSRYKPGAILGTIRKNGCTLTISGQIRYTIKPKKYAQLIKPVVYDFHVNSIKNVRDVITVPSNNEKPDVFSNIKLVTESN</sequence>
<dbReference type="Proteomes" id="UP000887458">
    <property type="component" value="Unassembled WGS sequence"/>
</dbReference>
<feature type="signal peptide" evidence="1">
    <location>
        <begin position="1"/>
        <end position="18"/>
    </location>
</feature>
<protein>
    <submittedName>
        <fullName evidence="2">Uncharacterized protein</fullName>
    </submittedName>
</protein>